<evidence type="ECO:0000313" key="9">
    <source>
        <dbReference type="Proteomes" id="UP000197424"/>
    </source>
</evidence>
<dbReference type="EMBL" id="CP022115">
    <property type="protein sequence ID" value="ASJ23488.1"/>
    <property type="molecule type" value="Genomic_DNA"/>
</dbReference>
<evidence type="ECO:0000256" key="4">
    <source>
        <dbReference type="ARBA" id="ARBA00023306"/>
    </source>
</evidence>
<dbReference type="Gene3D" id="1.10.3900.10">
    <property type="entry name" value="YacF-like"/>
    <property type="match status" value="1"/>
</dbReference>
<evidence type="ECO:0000256" key="5">
    <source>
        <dbReference type="HAMAP-Rule" id="MF_01092"/>
    </source>
</evidence>
<dbReference type="GO" id="GO:0000917">
    <property type="term" value="P:division septum assembly"/>
    <property type="evidence" value="ECO:0007669"/>
    <property type="project" value="UniProtKB-KW"/>
</dbReference>
<protein>
    <recommendedName>
        <fullName evidence="5">Cell division protein ZapD</fullName>
    </recommendedName>
    <alternativeName>
        <fullName evidence="5">Z ring-associated protein D</fullName>
    </alternativeName>
</protein>
<dbReference type="Proteomes" id="UP001200247">
    <property type="component" value="Unassembled WGS sequence"/>
</dbReference>
<keyword evidence="4 5" id="KW-0131">Cell cycle</keyword>
<gene>
    <name evidence="5 7" type="primary">zapD</name>
    <name evidence="8" type="ORF">LH440_01545</name>
    <name evidence="7" type="ORF">LHGZ1_0657</name>
</gene>
<proteinExistence type="inferred from homology"/>
<dbReference type="PANTHER" id="PTHR39455:SF1">
    <property type="entry name" value="CELL DIVISION PROTEIN ZAPD"/>
    <property type="match status" value="1"/>
</dbReference>
<dbReference type="Gene3D" id="2.60.440.10">
    <property type="entry name" value="YacF-like domains"/>
    <property type="match status" value="1"/>
</dbReference>
<dbReference type="GO" id="GO:0005737">
    <property type="term" value="C:cytoplasm"/>
    <property type="evidence" value="ECO:0007669"/>
    <property type="project" value="UniProtKB-SubCell"/>
</dbReference>
<accession>A0A248LFC2</accession>
<reference evidence="8 10" key="4">
    <citation type="submission" date="2021-10" db="EMBL/GenBank/DDBJ databases">
        <title>Whole-genome sequencing analysis of Laribacter hongkongensis: virulence gene profiles, carbohydrate-active enzyme prediction, and antimicrobial resistance characterization.</title>
        <authorList>
            <person name="Yuan P."/>
            <person name="Zhan Y."/>
            <person name="Chen D."/>
        </authorList>
    </citation>
    <scope>NUCLEOTIDE SEQUENCE [LARGE SCALE GENOMIC DNA]</scope>
    <source>
        <strain evidence="8 10">W67</strain>
    </source>
</reference>
<dbReference type="OrthoDB" id="5294622at2"/>
<dbReference type="SUPFAM" id="SSF160950">
    <property type="entry name" value="YacF-like"/>
    <property type="match status" value="1"/>
</dbReference>
<sequence>MISFEFPVTERVRLLLRLEDLFARLDHHLSAGAALDHHAALLTLFDLAELGGRVDIKGELLQELERQKQLLDTLRDNPAISETALESLLAEIDQAQRQLLRQASRLGHSIRENEWLSSIRQRAMLAGGVSRFELPAYHSWLSLPDEARAADLAGWIAPVLPAREGTRILLELLRRSGKTFELVARGGQFQQMSGGRSVHLLRVTLEAGTDAVPELSANKYAINVRFIQARPRRGRALPVTADIPFTLTHCRF</sequence>
<dbReference type="HAMAP" id="MF_01092">
    <property type="entry name" value="ZapD"/>
    <property type="match status" value="1"/>
</dbReference>
<organism evidence="7 9">
    <name type="scientific">Laribacter hongkongensis</name>
    <dbReference type="NCBI Taxonomy" id="168471"/>
    <lineage>
        <taxon>Bacteria</taxon>
        <taxon>Pseudomonadati</taxon>
        <taxon>Pseudomonadota</taxon>
        <taxon>Betaproteobacteria</taxon>
        <taxon>Neisseriales</taxon>
        <taxon>Aquaspirillaceae</taxon>
        <taxon>Laribacter</taxon>
    </lineage>
</organism>
<keyword evidence="2 5" id="KW-0132">Cell division</keyword>
<evidence type="ECO:0000256" key="3">
    <source>
        <dbReference type="ARBA" id="ARBA00023210"/>
    </source>
</evidence>
<dbReference type="AlphaFoldDB" id="A0A248LFC2"/>
<dbReference type="PANTHER" id="PTHR39455">
    <property type="entry name" value="CELL DIVISION PROTEIN ZAPD"/>
    <property type="match status" value="1"/>
</dbReference>
<dbReference type="NCBIfam" id="NF003656">
    <property type="entry name" value="PRK05287.1-4"/>
    <property type="match status" value="1"/>
</dbReference>
<keyword evidence="3 5" id="KW-0717">Septation</keyword>
<dbReference type="InterPro" id="IPR027462">
    <property type="entry name" value="ZapD_C"/>
</dbReference>
<evidence type="ECO:0000313" key="7">
    <source>
        <dbReference type="EMBL" id="ASJ23488.1"/>
    </source>
</evidence>
<dbReference type="RefSeq" id="WP_012696150.1">
    <property type="nucleotide sequence ID" value="NZ_CP022115.1"/>
</dbReference>
<feature type="coiled-coil region" evidence="6">
    <location>
        <begin position="57"/>
        <end position="105"/>
    </location>
</feature>
<keyword evidence="6" id="KW-0175">Coiled coil</keyword>
<evidence type="ECO:0000256" key="6">
    <source>
        <dbReference type="SAM" id="Coils"/>
    </source>
</evidence>
<comment type="similarity">
    <text evidence="5">Belongs to the ZapD family.</text>
</comment>
<dbReference type="InterPro" id="IPR009777">
    <property type="entry name" value="ZapD"/>
</dbReference>
<dbReference type="Pfam" id="PF07072">
    <property type="entry name" value="ZapD"/>
    <property type="match status" value="1"/>
</dbReference>
<dbReference type="EMBL" id="JAJAXM010000002">
    <property type="protein sequence ID" value="MCG9024603.1"/>
    <property type="molecule type" value="Genomic_DNA"/>
</dbReference>
<dbReference type="GO" id="GO:0032153">
    <property type="term" value="C:cell division site"/>
    <property type="evidence" value="ECO:0007669"/>
    <property type="project" value="TreeGrafter"/>
</dbReference>
<name>A0A248LFC2_9NEIS</name>
<comment type="subcellular location">
    <subcellularLocation>
        <location evidence="5">Cytoplasm</location>
    </subcellularLocation>
    <text evidence="5">Localizes to mid-cell in an FtsZ-dependent manner.</text>
</comment>
<reference evidence="7" key="1">
    <citation type="journal article" date="2017" name="J. Antimicrob. Chemother.">
        <title>Emergence and genomic analysis of MDR Laribacter hongkongensis strain HLGZ1 from Guangzhou, China.</title>
        <authorList>
            <person name="Wu H.K."/>
            <person name="Chen J.H."/>
            <person name="Yang L."/>
            <person name="Li A.R."/>
            <person name="Su D.H."/>
            <person name="Lin Y.P."/>
            <person name="Chen D.Q."/>
        </authorList>
    </citation>
    <scope>NUCLEOTIDE SEQUENCE</scope>
    <source>
        <strain evidence="7">HLGZ1</strain>
    </source>
</reference>
<evidence type="ECO:0000256" key="1">
    <source>
        <dbReference type="ARBA" id="ARBA00022490"/>
    </source>
</evidence>
<dbReference type="GO" id="GO:0043093">
    <property type="term" value="P:FtsZ-dependent cytokinesis"/>
    <property type="evidence" value="ECO:0007669"/>
    <property type="project" value="UniProtKB-UniRule"/>
</dbReference>
<keyword evidence="1 5" id="KW-0963">Cytoplasm</keyword>
<evidence type="ECO:0000313" key="8">
    <source>
        <dbReference type="EMBL" id="MCG9024603.1"/>
    </source>
</evidence>
<evidence type="ECO:0000256" key="2">
    <source>
        <dbReference type="ARBA" id="ARBA00022618"/>
    </source>
</evidence>
<comment type="subunit">
    <text evidence="5">Interacts with FtsZ.</text>
</comment>
<comment type="function">
    <text evidence="5">Cell division factor that enhances FtsZ-ring assembly. Directly interacts with FtsZ and promotes bundling of FtsZ protofilaments, with a reduction in FtsZ GTPase activity.</text>
</comment>
<reference evidence="9" key="2">
    <citation type="submission" date="2017-06" db="EMBL/GenBank/DDBJ databases">
        <title>Whole genome sequence of Laribacter hongkongensis LHGZ1.</title>
        <authorList>
            <person name="Chen D."/>
            <person name="Wu H."/>
            <person name="Chen J."/>
        </authorList>
    </citation>
    <scope>NUCLEOTIDE SEQUENCE [LARGE SCALE GENOMIC DNA]</scope>
    <source>
        <strain evidence="9">LHGZ1</strain>
    </source>
</reference>
<evidence type="ECO:0000313" key="10">
    <source>
        <dbReference type="Proteomes" id="UP001200247"/>
    </source>
</evidence>
<dbReference type="OMA" id="LPAYYAW"/>
<dbReference type="GeneID" id="75108998"/>
<reference evidence="7" key="3">
    <citation type="submission" date="2017-06" db="EMBL/GenBank/DDBJ databases">
        <authorList>
            <person name="Kim H.J."/>
            <person name="Triplett B.A."/>
        </authorList>
    </citation>
    <scope>NUCLEOTIDE SEQUENCE</scope>
    <source>
        <strain evidence="7">HLGZ1</strain>
    </source>
</reference>
<dbReference type="Proteomes" id="UP000197424">
    <property type="component" value="Chromosome"/>
</dbReference>
<dbReference type="InterPro" id="IPR036268">
    <property type="entry name" value="ZapD_sf"/>
</dbReference>